<evidence type="ECO:0000313" key="5">
    <source>
        <dbReference type="EMBL" id="KAF6733870.1"/>
    </source>
</evidence>
<dbReference type="Pfam" id="PF16885">
    <property type="entry name" value="CAC1F_C"/>
    <property type="match status" value="2"/>
</dbReference>
<feature type="domain" description="Voltage-gated calcium channel subunit alpha C-terminal" evidence="4">
    <location>
        <begin position="285"/>
        <end position="329"/>
    </location>
</feature>
<feature type="transmembrane region" description="Helical" evidence="2">
    <location>
        <begin position="12"/>
        <end position="34"/>
    </location>
</feature>
<feature type="transmembrane region" description="Helical" evidence="2">
    <location>
        <begin position="41"/>
        <end position="67"/>
    </location>
</feature>
<keyword evidence="3" id="KW-0732">Signal</keyword>
<organism evidence="5 6">
    <name type="scientific">Oryzias melastigma</name>
    <name type="common">Marine medaka</name>
    <dbReference type="NCBI Taxonomy" id="30732"/>
    <lineage>
        <taxon>Eukaryota</taxon>
        <taxon>Metazoa</taxon>
        <taxon>Chordata</taxon>
        <taxon>Craniata</taxon>
        <taxon>Vertebrata</taxon>
        <taxon>Euteleostomi</taxon>
        <taxon>Actinopterygii</taxon>
        <taxon>Neopterygii</taxon>
        <taxon>Teleostei</taxon>
        <taxon>Neoteleostei</taxon>
        <taxon>Acanthomorphata</taxon>
        <taxon>Ovalentaria</taxon>
        <taxon>Atherinomorphae</taxon>
        <taxon>Beloniformes</taxon>
        <taxon>Adrianichthyidae</taxon>
        <taxon>Oryziinae</taxon>
        <taxon>Oryzias</taxon>
    </lineage>
</organism>
<feature type="region of interest" description="Disordered" evidence="1">
    <location>
        <begin position="354"/>
        <end position="472"/>
    </location>
</feature>
<sequence length="472" mass="51158">MLWSNLCGFLSLPPQLLADVLANQLLFICVYICLSNRTAICGLFLFFCDNCVLFFCLFVCLLVCVFVCSSDSSDSHLPIIRRGEGSTEETYDESYGDDREYHEDDHSLSSDMLVYHDDTCRQLTPMEEAEEVEGRRGSGGWQSPRRVFLCPTSLGRRSSFHLECLRRQPRPDVSQKTSAPLHLVHHQALAVAGLSPQLRRSHSPTLFSRLCSTPPASPAGRCSDTSYQGVPSLRLEGSNSHEKLNTSLPSVSCGPWYSDSNGNSRVPSPSPSVSASSQRAPRPVSLTVPSLLGKDSSSLSHGSAGSLVEAVLISEGLGHFAQDPSFIEATKAELADACDMTIEEMEQAANNILNGKTATNPSPSTSSTSQHSPNGSLHPFHTTAAATHRDRVAGLTSSEGGAEAAGNRVSIHGPSSLEERQELLATERGQEEEEEEVALREKHHRNSTVVAGARQRDSGLLEDEDMECVTSL</sequence>
<feature type="compositionally biased region" description="Acidic residues" evidence="1">
    <location>
        <begin position="460"/>
        <end position="472"/>
    </location>
</feature>
<feature type="signal peptide" evidence="3">
    <location>
        <begin position="1"/>
        <end position="18"/>
    </location>
</feature>
<protein>
    <submittedName>
        <fullName evidence="5">Voltage-dependent L-type calcium channel subunit alpha-1C</fullName>
    </submittedName>
</protein>
<comment type="caution">
    <text evidence="5">The sequence shown here is derived from an EMBL/GenBank/DDBJ whole genome shotgun (WGS) entry which is preliminary data.</text>
</comment>
<evidence type="ECO:0000259" key="4">
    <source>
        <dbReference type="Pfam" id="PF16885"/>
    </source>
</evidence>
<keyword evidence="2" id="KW-1133">Transmembrane helix</keyword>
<evidence type="ECO:0000313" key="6">
    <source>
        <dbReference type="Proteomes" id="UP000646548"/>
    </source>
</evidence>
<feature type="domain" description="Voltage-gated calcium channel subunit alpha C-terminal" evidence="4">
    <location>
        <begin position="73"/>
        <end position="169"/>
    </location>
</feature>
<dbReference type="AlphaFoldDB" id="A0A834KVY7"/>
<keyword evidence="2" id="KW-0812">Transmembrane</keyword>
<dbReference type="InterPro" id="IPR031688">
    <property type="entry name" value="CAC1F_C"/>
</dbReference>
<keyword evidence="2" id="KW-0472">Membrane</keyword>
<dbReference type="Proteomes" id="UP000646548">
    <property type="component" value="Unassembled WGS sequence"/>
</dbReference>
<evidence type="ECO:0000256" key="1">
    <source>
        <dbReference type="SAM" id="MobiDB-lite"/>
    </source>
</evidence>
<feature type="compositionally biased region" description="Low complexity" evidence="1">
    <location>
        <begin position="264"/>
        <end position="283"/>
    </location>
</feature>
<reference evidence="5" key="1">
    <citation type="journal article" name="BMC Genomics">
        <title>Long-read sequencing and de novo genome assembly of marine medaka (Oryzias melastigma).</title>
        <authorList>
            <person name="Liang P."/>
            <person name="Saqib H.S.A."/>
            <person name="Ni X."/>
            <person name="Shen Y."/>
        </authorList>
    </citation>
    <scope>NUCLEOTIDE SEQUENCE</scope>
    <source>
        <strain evidence="5">Bigg-433</strain>
    </source>
</reference>
<name>A0A834KVY7_ORYME</name>
<evidence type="ECO:0000256" key="3">
    <source>
        <dbReference type="SAM" id="SignalP"/>
    </source>
</evidence>
<feature type="region of interest" description="Disordered" evidence="1">
    <location>
        <begin position="259"/>
        <end position="289"/>
    </location>
</feature>
<proteinExistence type="predicted"/>
<evidence type="ECO:0000256" key="2">
    <source>
        <dbReference type="SAM" id="Phobius"/>
    </source>
</evidence>
<gene>
    <name evidence="5" type="ORF">FQA47_020008</name>
</gene>
<feature type="chain" id="PRO_5032986072" evidence="3">
    <location>
        <begin position="19"/>
        <end position="472"/>
    </location>
</feature>
<feature type="compositionally biased region" description="Low complexity" evidence="1">
    <location>
        <begin position="359"/>
        <end position="376"/>
    </location>
</feature>
<dbReference type="EMBL" id="WKFB01000149">
    <property type="protein sequence ID" value="KAF6733870.1"/>
    <property type="molecule type" value="Genomic_DNA"/>
</dbReference>
<accession>A0A834KVY7</accession>